<sequence>MTLDSLHSSISQLRLPNEIPEDTSERIVKLHHIPLGVGYTIETWSWPLLLGVSKLTGALMAGNTLVMKRIYVHEDIFDKFRERFVDFARNIKTGHAADPGDRFRLR</sequence>
<proteinExistence type="predicted"/>
<accession>A0A1Y2E4D9</accession>
<dbReference type="InterPro" id="IPR015590">
    <property type="entry name" value="Aldehyde_DH_dom"/>
</dbReference>
<dbReference type="STRING" id="1141098.A0A1Y2E4D9"/>
<evidence type="ECO:0000313" key="3">
    <source>
        <dbReference type="Proteomes" id="UP000193689"/>
    </source>
</evidence>
<dbReference type="GO" id="GO:0016620">
    <property type="term" value="F:oxidoreductase activity, acting on the aldehyde or oxo group of donors, NAD or NADP as acceptor"/>
    <property type="evidence" value="ECO:0007669"/>
    <property type="project" value="InterPro"/>
</dbReference>
<evidence type="ECO:0000259" key="1">
    <source>
        <dbReference type="Pfam" id="PF00171"/>
    </source>
</evidence>
<feature type="domain" description="Aldehyde dehydrogenase" evidence="1">
    <location>
        <begin position="17"/>
        <end position="68"/>
    </location>
</feature>
<reference evidence="2 3" key="1">
    <citation type="submission" date="2016-07" db="EMBL/GenBank/DDBJ databases">
        <title>Pervasive Adenine N6-methylation of Active Genes in Fungi.</title>
        <authorList>
            <consortium name="DOE Joint Genome Institute"/>
            <person name="Mondo S.J."/>
            <person name="Dannebaum R.O."/>
            <person name="Kuo R.C."/>
            <person name="Labutti K."/>
            <person name="Haridas S."/>
            <person name="Kuo A."/>
            <person name="Salamov A."/>
            <person name="Ahrendt S.R."/>
            <person name="Lipzen A."/>
            <person name="Sullivan W."/>
            <person name="Andreopoulos W.B."/>
            <person name="Clum A."/>
            <person name="Lindquist E."/>
            <person name="Daum C."/>
            <person name="Ramamoorthy G.K."/>
            <person name="Gryganskyi A."/>
            <person name="Culley D."/>
            <person name="Magnuson J.K."/>
            <person name="James T.Y."/>
            <person name="O'Malley M.A."/>
            <person name="Stajich J.E."/>
            <person name="Spatafora J.W."/>
            <person name="Visel A."/>
            <person name="Grigoriev I.V."/>
        </authorList>
    </citation>
    <scope>NUCLEOTIDE SEQUENCE [LARGE SCALE GENOMIC DNA]</scope>
    <source>
        <strain evidence="2 3">CBS 129021</strain>
    </source>
</reference>
<organism evidence="2 3">
    <name type="scientific">Pseudomassariella vexata</name>
    <dbReference type="NCBI Taxonomy" id="1141098"/>
    <lineage>
        <taxon>Eukaryota</taxon>
        <taxon>Fungi</taxon>
        <taxon>Dikarya</taxon>
        <taxon>Ascomycota</taxon>
        <taxon>Pezizomycotina</taxon>
        <taxon>Sordariomycetes</taxon>
        <taxon>Xylariomycetidae</taxon>
        <taxon>Amphisphaeriales</taxon>
        <taxon>Pseudomassariaceae</taxon>
        <taxon>Pseudomassariella</taxon>
    </lineage>
</organism>
<dbReference type="InParanoid" id="A0A1Y2E4D9"/>
<protein>
    <recommendedName>
        <fullName evidence="1">Aldehyde dehydrogenase domain-containing protein</fullName>
    </recommendedName>
</protein>
<keyword evidence="3" id="KW-1185">Reference proteome</keyword>
<gene>
    <name evidence="2" type="ORF">BCR38DRAFT_484052</name>
</gene>
<dbReference type="AlphaFoldDB" id="A0A1Y2E4D9"/>
<dbReference type="Gene3D" id="3.40.309.10">
    <property type="entry name" value="Aldehyde Dehydrogenase, Chain A, domain 2"/>
    <property type="match status" value="1"/>
</dbReference>
<dbReference type="Gene3D" id="3.40.605.10">
    <property type="entry name" value="Aldehyde Dehydrogenase, Chain A, domain 1"/>
    <property type="match status" value="1"/>
</dbReference>
<dbReference type="EMBL" id="MCFJ01000005">
    <property type="protein sequence ID" value="ORY66421.1"/>
    <property type="molecule type" value="Genomic_DNA"/>
</dbReference>
<dbReference type="RefSeq" id="XP_040717385.1">
    <property type="nucleotide sequence ID" value="XM_040863699.1"/>
</dbReference>
<dbReference type="InterPro" id="IPR016163">
    <property type="entry name" value="Ald_DH_C"/>
</dbReference>
<comment type="caution">
    <text evidence="2">The sequence shown here is derived from an EMBL/GenBank/DDBJ whole genome shotgun (WGS) entry which is preliminary data.</text>
</comment>
<dbReference type="SUPFAM" id="SSF53720">
    <property type="entry name" value="ALDH-like"/>
    <property type="match status" value="1"/>
</dbReference>
<evidence type="ECO:0000313" key="2">
    <source>
        <dbReference type="EMBL" id="ORY66421.1"/>
    </source>
</evidence>
<dbReference type="InterPro" id="IPR016162">
    <property type="entry name" value="Ald_DH_N"/>
</dbReference>
<name>A0A1Y2E4D9_9PEZI</name>
<dbReference type="InterPro" id="IPR016161">
    <property type="entry name" value="Ald_DH/histidinol_DH"/>
</dbReference>
<dbReference type="Proteomes" id="UP000193689">
    <property type="component" value="Unassembled WGS sequence"/>
</dbReference>
<dbReference type="Pfam" id="PF00171">
    <property type="entry name" value="Aldedh"/>
    <property type="match status" value="1"/>
</dbReference>
<dbReference type="GeneID" id="63779911"/>